<sequence length="38" mass="4509">MNWRILKFLSQINLGLSKGKCQFVYLPPVYHMQLKITV</sequence>
<dbReference type="AlphaFoldDB" id="D5A9J9"/>
<name>D5A9J9_PICSI</name>
<organism evidence="1">
    <name type="scientific">Picea sitchensis</name>
    <name type="common">Sitka spruce</name>
    <name type="synonym">Pinus sitchensis</name>
    <dbReference type="NCBI Taxonomy" id="3332"/>
    <lineage>
        <taxon>Eukaryota</taxon>
        <taxon>Viridiplantae</taxon>
        <taxon>Streptophyta</taxon>
        <taxon>Embryophyta</taxon>
        <taxon>Tracheophyta</taxon>
        <taxon>Spermatophyta</taxon>
        <taxon>Pinopsida</taxon>
        <taxon>Pinidae</taxon>
        <taxon>Conifers I</taxon>
        <taxon>Pinales</taxon>
        <taxon>Pinaceae</taxon>
        <taxon>Picea</taxon>
    </lineage>
</organism>
<dbReference type="EMBL" id="BT122870">
    <property type="protein sequence ID" value="ADE76218.1"/>
    <property type="molecule type" value="mRNA"/>
</dbReference>
<proteinExistence type="evidence at transcript level"/>
<evidence type="ECO:0000313" key="1">
    <source>
        <dbReference type="EMBL" id="ADE76218.1"/>
    </source>
</evidence>
<accession>D5A9J9</accession>
<reference evidence="1" key="1">
    <citation type="submission" date="2010-04" db="EMBL/GenBank/DDBJ databases">
        <authorList>
            <person name="Reid K.E."/>
            <person name="Liao N."/>
            <person name="Chan S."/>
            <person name="Docking R."/>
            <person name="Taylor G."/>
            <person name="Moore R."/>
            <person name="Mayo M."/>
            <person name="Munro S."/>
            <person name="King J."/>
            <person name="Yanchuk A."/>
            <person name="Holt R."/>
            <person name="Jones S."/>
            <person name="Marra M."/>
            <person name="Ritland C.E."/>
            <person name="Ritland K."/>
            <person name="Bohlmann J."/>
        </authorList>
    </citation>
    <scope>NUCLEOTIDE SEQUENCE</scope>
    <source>
        <tissue evidence="1">Bud</tissue>
    </source>
</reference>
<protein>
    <submittedName>
        <fullName evidence="1">Uncharacterized protein</fullName>
    </submittedName>
</protein>